<keyword evidence="2" id="KW-0808">Transferase</keyword>
<dbReference type="InterPro" id="IPR001173">
    <property type="entry name" value="Glyco_trans_2-like"/>
</dbReference>
<evidence type="ECO:0000313" key="3">
    <source>
        <dbReference type="Proteomes" id="UP000189796"/>
    </source>
</evidence>
<dbReference type="Gene3D" id="3.90.550.10">
    <property type="entry name" value="Spore Coat Polysaccharide Biosynthesis Protein SpsA, Chain A"/>
    <property type="match status" value="1"/>
</dbReference>
<sequence length="318" mass="35857">MGTDDADDLAVNPTISVCVPTYNNSVTVARCLRSILDQDGVDFEIVVVDDDSSDGCAAIAATMLRPGDRLIRNESRLGLNANHNKCIELARGTRIQFVHADDWLLPGALQRLAACFDNPAVGLAFAPRRVVQEDIPWWWRTVSRPHRFFPTLSEHNEGRSLVAQMMLMGGGSNWIGEPTSVMFRRQLALAVGGLRDDIYQLVDVDFWFRLMLRSAVCFVPHELSVRTQSAGTESVRNAKTGRSWLDRLRILTWLMVDPASTRAIRVFAATWWSLVWLALHLQVALFGPQRWSRLKTLARAPVQEFVHARQLAVRLSRR</sequence>
<dbReference type="OrthoDB" id="9816424at2"/>
<feature type="domain" description="Glycosyltransferase 2-like" evidence="1">
    <location>
        <begin position="16"/>
        <end position="152"/>
    </location>
</feature>
<dbReference type="GO" id="GO:0016740">
    <property type="term" value="F:transferase activity"/>
    <property type="evidence" value="ECO:0007669"/>
    <property type="project" value="UniProtKB-KW"/>
</dbReference>
<dbReference type="EMBL" id="LT670817">
    <property type="protein sequence ID" value="SHH59162.1"/>
    <property type="molecule type" value="Genomic_DNA"/>
</dbReference>
<dbReference type="Pfam" id="PF00535">
    <property type="entry name" value="Glycos_transf_2"/>
    <property type="match status" value="1"/>
</dbReference>
<dbReference type="InterPro" id="IPR050834">
    <property type="entry name" value="Glycosyltransf_2"/>
</dbReference>
<dbReference type="PANTHER" id="PTHR43685:SF11">
    <property type="entry name" value="GLYCOSYLTRANSFERASE TAGX-RELATED"/>
    <property type="match status" value="1"/>
</dbReference>
<dbReference type="PANTHER" id="PTHR43685">
    <property type="entry name" value="GLYCOSYLTRANSFERASE"/>
    <property type="match status" value="1"/>
</dbReference>
<name>A0A1M5U7Z1_9BRAD</name>
<gene>
    <name evidence="2" type="ORF">SAMN05443248_5326</name>
</gene>
<dbReference type="CDD" id="cd00761">
    <property type="entry name" value="Glyco_tranf_GTA_type"/>
    <property type="match status" value="1"/>
</dbReference>
<organism evidence="2 3">
    <name type="scientific">Bradyrhizobium erythrophlei</name>
    <dbReference type="NCBI Taxonomy" id="1437360"/>
    <lineage>
        <taxon>Bacteria</taxon>
        <taxon>Pseudomonadati</taxon>
        <taxon>Pseudomonadota</taxon>
        <taxon>Alphaproteobacteria</taxon>
        <taxon>Hyphomicrobiales</taxon>
        <taxon>Nitrobacteraceae</taxon>
        <taxon>Bradyrhizobium</taxon>
    </lineage>
</organism>
<protein>
    <submittedName>
        <fullName evidence="2">Glycosyltransferase involved in cell wall bisynthesis</fullName>
    </submittedName>
</protein>
<dbReference type="Proteomes" id="UP000189796">
    <property type="component" value="Chromosome I"/>
</dbReference>
<evidence type="ECO:0000313" key="2">
    <source>
        <dbReference type="EMBL" id="SHH59162.1"/>
    </source>
</evidence>
<dbReference type="RefSeq" id="WP_154072512.1">
    <property type="nucleotide sequence ID" value="NZ_LT670817.1"/>
</dbReference>
<evidence type="ECO:0000259" key="1">
    <source>
        <dbReference type="Pfam" id="PF00535"/>
    </source>
</evidence>
<proteinExistence type="predicted"/>
<dbReference type="InterPro" id="IPR029044">
    <property type="entry name" value="Nucleotide-diphossugar_trans"/>
</dbReference>
<reference evidence="2 3" key="1">
    <citation type="submission" date="2016-11" db="EMBL/GenBank/DDBJ databases">
        <authorList>
            <person name="Jaros S."/>
            <person name="Januszkiewicz K."/>
            <person name="Wedrychowicz H."/>
        </authorList>
    </citation>
    <scope>NUCLEOTIDE SEQUENCE [LARGE SCALE GENOMIC DNA]</scope>
    <source>
        <strain evidence="2 3">GAS138</strain>
    </source>
</reference>
<accession>A0A1M5U7Z1</accession>
<dbReference type="AlphaFoldDB" id="A0A1M5U7Z1"/>
<dbReference type="SUPFAM" id="SSF53448">
    <property type="entry name" value="Nucleotide-diphospho-sugar transferases"/>
    <property type="match status" value="1"/>
</dbReference>